<dbReference type="InterPro" id="IPR027304">
    <property type="entry name" value="Trigger_fact/SurA_dom_sf"/>
</dbReference>
<dbReference type="SUPFAM" id="SSF54534">
    <property type="entry name" value="FKBP-like"/>
    <property type="match status" value="1"/>
</dbReference>
<name>E1QHF1_DESB2</name>
<dbReference type="InterPro" id="IPR050245">
    <property type="entry name" value="PrsA_foldase"/>
</dbReference>
<dbReference type="SUPFAM" id="SSF109998">
    <property type="entry name" value="Triger factor/SurA peptide-binding domain-like"/>
    <property type="match status" value="1"/>
</dbReference>
<proteinExistence type="predicted"/>
<dbReference type="PROSITE" id="PS50198">
    <property type="entry name" value="PPIC_PPIASE_2"/>
    <property type="match status" value="1"/>
</dbReference>
<accession>E1QHF1</accession>
<dbReference type="OrthoDB" id="14196at2"/>
<evidence type="ECO:0000256" key="1">
    <source>
        <dbReference type="PROSITE-ProRule" id="PRU00278"/>
    </source>
</evidence>
<evidence type="ECO:0000256" key="2">
    <source>
        <dbReference type="SAM" id="SignalP"/>
    </source>
</evidence>
<feature type="domain" description="PpiC" evidence="3">
    <location>
        <begin position="172"/>
        <end position="259"/>
    </location>
</feature>
<dbReference type="RefSeq" id="WP_013258447.1">
    <property type="nucleotide sequence ID" value="NC_014365.1"/>
</dbReference>
<dbReference type="PROSITE" id="PS51257">
    <property type="entry name" value="PROKAR_LIPOPROTEIN"/>
    <property type="match status" value="1"/>
</dbReference>
<keyword evidence="1 4" id="KW-0413">Isomerase</keyword>
<keyword evidence="2" id="KW-0732">Signal</keyword>
<dbReference type="PANTHER" id="PTHR47245">
    <property type="entry name" value="PEPTIDYLPROLYL ISOMERASE"/>
    <property type="match status" value="1"/>
</dbReference>
<dbReference type="InterPro" id="IPR046357">
    <property type="entry name" value="PPIase_dom_sf"/>
</dbReference>
<feature type="signal peptide" evidence="2">
    <location>
        <begin position="1"/>
        <end position="22"/>
    </location>
</feature>
<reference evidence="4 5" key="1">
    <citation type="journal article" date="2010" name="Stand. Genomic Sci.">
        <title>Complete genome sequence of Desulfarculus baarsii type strain (2st14).</title>
        <authorList>
            <person name="Sun H."/>
            <person name="Spring S."/>
            <person name="Lapidus A."/>
            <person name="Davenport K."/>
            <person name="Del Rio T.G."/>
            <person name="Tice H."/>
            <person name="Nolan M."/>
            <person name="Copeland A."/>
            <person name="Cheng J.F."/>
            <person name="Lucas S."/>
            <person name="Tapia R."/>
            <person name="Goodwin L."/>
            <person name="Pitluck S."/>
            <person name="Ivanova N."/>
            <person name="Pagani I."/>
            <person name="Mavromatis K."/>
            <person name="Ovchinnikova G."/>
            <person name="Pati A."/>
            <person name="Chen A."/>
            <person name="Palaniappan K."/>
            <person name="Hauser L."/>
            <person name="Chang Y.J."/>
            <person name="Jeffries C.D."/>
            <person name="Detter J.C."/>
            <person name="Han C."/>
            <person name="Rohde M."/>
            <person name="Brambilla E."/>
            <person name="Goker M."/>
            <person name="Woyke T."/>
            <person name="Bristow J."/>
            <person name="Eisen J.A."/>
            <person name="Markowitz V."/>
            <person name="Hugenholtz P."/>
            <person name="Kyrpides N.C."/>
            <person name="Klenk H.P."/>
            <person name="Land M."/>
        </authorList>
    </citation>
    <scope>NUCLEOTIDE SEQUENCE [LARGE SCALE GENOMIC DNA]</scope>
    <source>
        <strain evidence="5">ATCC 33931 / DSM 2075 / LMG 7858 / VKM B-1802 / 2st14</strain>
    </source>
</reference>
<dbReference type="EMBL" id="CP002085">
    <property type="protein sequence ID" value="ADK84994.1"/>
    <property type="molecule type" value="Genomic_DNA"/>
</dbReference>
<evidence type="ECO:0000259" key="3">
    <source>
        <dbReference type="PROSITE" id="PS50198"/>
    </source>
</evidence>
<protein>
    <submittedName>
        <fullName evidence="4">PpiC-type peptidyl-prolyl cis-trans isomerase</fullName>
    </submittedName>
</protein>
<dbReference type="HOGENOM" id="CLU_034646_5_3_7"/>
<dbReference type="AlphaFoldDB" id="E1QHF1"/>
<dbReference type="Gene3D" id="3.10.50.40">
    <property type="match status" value="1"/>
</dbReference>
<keyword evidence="5" id="KW-1185">Reference proteome</keyword>
<evidence type="ECO:0000313" key="5">
    <source>
        <dbReference type="Proteomes" id="UP000009047"/>
    </source>
</evidence>
<dbReference type="Pfam" id="PF13145">
    <property type="entry name" value="Rotamase_2"/>
    <property type="match status" value="1"/>
</dbReference>
<dbReference type="PANTHER" id="PTHR47245:SF2">
    <property type="entry name" value="PEPTIDYL-PROLYL CIS-TRANS ISOMERASE HP_0175-RELATED"/>
    <property type="match status" value="1"/>
</dbReference>
<dbReference type="Pfam" id="PF13624">
    <property type="entry name" value="SurA_N_3"/>
    <property type="match status" value="1"/>
</dbReference>
<dbReference type="InterPro" id="IPR000297">
    <property type="entry name" value="PPIase_PpiC"/>
</dbReference>
<dbReference type="Proteomes" id="UP000009047">
    <property type="component" value="Chromosome"/>
</dbReference>
<keyword evidence="1" id="KW-0697">Rotamase</keyword>
<dbReference type="eggNOG" id="COG0760">
    <property type="taxonomic scope" value="Bacteria"/>
</dbReference>
<gene>
    <name evidence="4" type="ordered locus">Deba_1626</name>
</gene>
<evidence type="ECO:0000313" key="4">
    <source>
        <dbReference type="EMBL" id="ADK84994.1"/>
    </source>
</evidence>
<organism evidence="4 5">
    <name type="scientific">Desulfarculus baarsii (strain ATCC 33931 / DSM 2075 / LMG 7858 / VKM B-1802 / 2st14)</name>
    <dbReference type="NCBI Taxonomy" id="644282"/>
    <lineage>
        <taxon>Bacteria</taxon>
        <taxon>Pseudomonadati</taxon>
        <taxon>Thermodesulfobacteriota</taxon>
        <taxon>Desulfarculia</taxon>
        <taxon>Desulfarculales</taxon>
        <taxon>Desulfarculaceae</taxon>
        <taxon>Desulfarculus</taxon>
    </lineage>
</organism>
<dbReference type="Gene3D" id="1.10.4030.10">
    <property type="entry name" value="Porin chaperone SurA, peptide-binding domain"/>
    <property type="match status" value="1"/>
</dbReference>
<sequence length="317" mass="35239">MRMNVRPFFALACLLLVSTAAALLVACDRSGSTAWVAAVDDEKISLHQFNQKAAFMGLGADAKSLDAGLRKAVLDEMIQRLVILRQAAKLGVELSDQELDSEEERIHHGMDAAAFREGMLARGMDYQDWRDELARDLLVRKTIDLVLTPRISVDQSEIVAYYDEHKDQFSRPEQILALHLVLPDKKMADELVARMDRGQDMLAAAKEMGVALGSDGRPDWLGRGHMPGKLEKAVFAARPGRPAGPFHSDYGYHVVWVIEKRPAMVLPLAEAAGRIQDALAKEKKDALTVGWLEELKSESKIWVDPHFLKSGMGSNKR</sequence>
<feature type="chain" id="PRO_5007913431" evidence="2">
    <location>
        <begin position="23"/>
        <end position="317"/>
    </location>
</feature>
<dbReference type="STRING" id="644282.Deba_1626"/>
<dbReference type="KEGG" id="dbr:Deba_1626"/>
<dbReference type="GO" id="GO:0003755">
    <property type="term" value="F:peptidyl-prolyl cis-trans isomerase activity"/>
    <property type="evidence" value="ECO:0007669"/>
    <property type="project" value="UniProtKB-KW"/>
</dbReference>